<organism evidence="1 2">
    <name type="scientific">Brucella pseudogrignonensis</name>
    <dbReference type="NCBI Taxonomy" id="419475"/>
    <lineage>
        <taxon>Bacteria</taxon>
        <taxon>Pseudomonadati</taxon>
        <taxon>Pseudomonadota</taxon>
        <taxon>Alphaproteobacteria</taxon>
        <taxon>Hyphomicrobiales</taxon>
        <taxon>Brucellaceae</taxon>
        <taxon>Brucella/Ochrobactrum group</taxon>
        <taxon>Brucella</taxon>
    </lineage>
</organism>
<keyword evidence="2" id="KW-1185">Reference proteome</keyword>
<dbReference type="EMBL" id="JAVDQT010000010">
    <property type="protein sequence ID" value="MDR6434396.1"/>
    <property type="molecule type" value="Genomic_DNA"/>
</dbReference>
<proteinExistence type="predicted"/>
<evidence type="ECO:0000313" key="2">
    <source>
        <dbReference type="Proteomes" id="UP001184614"/>
    </source>
</evidence>
<name>A0ABU1MEG3_9HYPH</name>
<evidence type="ECO:0000313" key="1">
    <source>
        <dbReference type="EMBL" id="MDR6434396.1"/>
    </source>
</evidence>
<protein>
    <submittedName>
        <fullName evidence="1">Uncharacterized protein</fullName>
    </submittedName>
</protein>
<gene>
    <name evidence="1" type="ORF">J2782_004147</name>
</gene>
<comment type="caution">
    <text evidence="1">The sequence shown here is derived from an EMBL/GenBank/DDBJ whole genome shotgun (WGS) entry which is preliminary data.</text>
</comment>
<dbReference type="Gene3D" id="3.40.190.10">
    <property type="entry name" value="Periplasmic binding protein-like II"/>
    <property type="match status" value="2"/>
</dbReference>
<dbReference type="Proteomes" id="UP001184614">
    <property type="component" value="Unassembled WGS sequence"/>
</dbReference>
<reference evidence="1 2" key="1">
    <citation type="submission" date="2023-07" db="EMBL/GenBank/DDBJ databases">
        <title>Sorghum-associated microbial communities from plants grown in Nebraska, USA.</title>
        <authorList>
            <person name="Schachtman D."/>
        </authorList>
    </citation>
    <scope>NUCLEOTIDE SEQUENCE [LARGE SCALE GENOMIC DNA]</scope>
    <source>
        <strain evidence="1 2">DS1730</strain>
    </source>
</reference>
<accession>A0ABU1MEG3</accession>
<sequence>MRAKAMKNEGLPIGCSYKASFLVGDRIAVVKGAPNLTRQGQLRFTRYALNWQPFSQ</sequence>